<keyword evidence="3" id="KW-0418">Kinase</keyword>
<reference evidence="3 4" key="1">
    <citation type="submission" date="2016-12" db="EMBL/GenBank/DDBJ databases">
        <title>The genomes of Aspergillus section Nigri reveals drivers in fungal speciation.</title>
        <authorList>
            <consortium name="DOE Joint Genome Institute"/>
            <person name="Vesth T.C."/>
            <person name="Nybo J."/>
            <person name="Theobald S."/>
            <person name="Brandl J."/>
            <person name="Frisvad J.C."/>
            <person name="Nielsen K.F."/>
            <person name="Lyhne E.K."/>
            <person name="Kogle M.E."/>
            <person name="Kuo A."/>
            <person name="Riley R."/>
            <person name="Clum A."/>
            <person name="Nolan M."/>
            <person name="Lipzen A."/>
            <person name="Salamov A."/>
            <person name="Henrissat B."/>
            <person name="Wiebenga A."/>
            <person name="De Vries R.P."/>
            <person name="Grigoriev I.V."/>
            <person name="Mortensen U.H."/>
            <person name="Andersen M.R."/>
            <person name="Baker S.E."/>
        </authorList>
    </citation>
    <scope>NUCLEOTIDE SEQUENCE [LARGE SCALE GENOMIC DNA]</scope>
    <source>
        <strain evidence="3 4">CBS 115572</strain>
    </source>
</reference>
<dbReference type="Gene3D" id="3.90.1200.10">
    <property type="match status" value="1"/>
</dbReference>
<dbReference type="SUPFAM" id="SSF56112">
    <property type="entry name" value="Protein kinase-like (PK-like)"/>
    <property type="match status" value="1"/>
</dbReference>
<feature type="transmembrane region" description="Helical" evidence="1">
    <location>
        <begin position="179"/>
        <end position="201"/>
    </location>
</feature>
<keyword evidence="1" id="KW-0812">Transmembrane</keyword>
<dbReference type="Gene3D" id="3.30.200.150">
    <property type="match status" value="1"/>
</dbReference>
<evidence type="ECO:0000256" key="1">
    <source>
        <dbReference type="SAM" id="Phobius"/>
    </source>
</evidence>
<dbReference type="AlphaFoldDB" id="A0A317V4X5"/>
<keyword evidence="1" id="KW-0472">Membrane</keyword>
<protein>
    <submittedName>
        <fullName evidence="3">Kinase-like protein</fullName>
    </submittedName>
</protein>
<dbReference type="Proteomes" id="UP000246702">
    <property type="component" value="Unassembled WGS sequence"/>
</dbReference>
<evidence type="ECO:0000313" key="3">
    <source>
        <dbReference type="EMBL" id="PWY69036.1"/>
    </source>
</evidence>
<dbReference type="InterPro" id="IPR011009">
    <property type="entry name" value="Kinase-like_dom_sf"/>
</dbReference>
<dbReference type="OrthoDB" id="2906425at2759"/>
<keyword evidence="3" id="KW-0808">Transferase</keyword>
<keyword evidence="4" id="KW-1185">Reference proteome</keyword>
<evidence type="ECO:0000259" key="2">
    <source>
        <dbReference type="Pfam" id="PF01636"/>
    </source>
</evidence>
<gene>
    <name evidence="3" type="ORF">BO94DRAFT_550987</name>
</gene>
<dbReference type="InterPro" id="IPR002575">
    <property type="entry name" value="Aminoglycoside_PTrfase"/>
</dbReference>
<feature type="transmembrane region" description="Helical" evidence="1">
    <location>
        <begin position="51"/>
        <end position="69"/>
    </location>
</feature>
<proteinExistence type="predicted"/>
<feature type="transmembrane region" description="Helical" evidence="1">
    <location>
        <begin position="12"/>
        <end position="31"/>
    </location>
</feature>
<dbReference type="GO" id="GO:0016301">
    <property type="term" value="F:kinase activity"/>
    <property type="evidence" value="ECO:0007669"/>
    <property type="project" value="UniProtKB-KW"/>
</dbReference>
<dbReference type="RefSeq" id="XP_025462351.1">
    <property type="nucleotide sequence ID" value="XM_025613518.1"/>
</dbReference>
<dbReference type="Pfam" id="PF01636">
    <property type="entry name" value="APH"/>
    <property type="match status" value="1"/>
</dbReference>
<feature type="domain" description="Aminoglycoside phosphotransferase" evidence="2">
    <location>
        <begin position="309"/>
        <end position="489"/>
    </location>
</feature>
<sequence>MAQRLASLIKHEINITVLLLWSNFSACVGPILTGLYERYTASSAKLDSPNLLLLVVRVMVVSFVYAYVFDIAHQTTSVAEDIINKPYRPIPAGMLTMSGAYRSRRNCTSTADAERGGCSGYSRRGYKLDTGHDRVLVDVSDYPYPGIPSVDGDRHMNRRTVASTLTAREIAWLRQANSLFLWMSSIMFLAWGLLGAFATGYRFTTLVSVEESKRTYKTYDLSTGLILVLYLSYLDPLIETHIPSMLSKQQSPPSSPMNTSTPINDTPFNRYSTLLAIKLFKRTRQYYGGVLMLTDKLCVKYGRHVHLSEASTMRFIAEHTSIPVPKVYCAFTRSGRTYIIMERINGDMIGMGWVKRPEKTKAKMLSQLSGMISEMRELKPPEGMGVASVDNGSLYDCRLLSHSESIRFGPFDTVQDFHRYLRMGVEADTRHDPEIQALIEQHGKDWPLVFTHGDLSSLNILARDDEVVGIVDWETAGWYPSYWEYTTASQVNPQNSFWIHEIDKFLQPMPEELAMEGIRQKYFGDL</sequence>
<organism evidence="3 4">
    <name type="scientific">Aspergillus sclerotioniger CBS 115572</name>
    <dbReference type="NCBI Taxonomy" id="1450535"/>
    <lineage>
        <taxon>Eukaryota</taxon>
        <taxon>Fungi</taxon>
        <taxon>Dikarya</taxon>
        <taxon>Ascomycota</taxon>
        <taxon>Pezizomycotina</taxon>
        <taxon>Eurotiomycetes</taxon>
        <taxon>Eurotiomycetidae</taxon>
        <taxon>Eurotiales</taxon>
        <taxon>Aspergillaceae</taxon>
        <taxon>Aspergillus</taxon>
        <taxon>Aspergillus subgen. Circumdati</taxon>
    </lineage>
</organism>
<name>A0A317V4X5_9EURO</name>
<comment type="caution">
    <text evidence="3">The sequence shown here is derived from an EMBL/GenBank/DDBJ whole genome shotgun (WGS) entry which is preliminary data.</text>
</comment>
<dbReference type="CDD" id="cd05120">
    <property type="entry name" value="APH_ChoK_like"/>
    <property type="match status" value="1"/>
</dbReference>
<dbReference type="InterPro" id="IPR051678">
    <property type="entry name" value="AGP_Transferase"/>
</dbReference>
<dbReference type="GeneID" id="37115661"/>
<keyword evidence="1" id="KW-1133">Transmembrane helix</keyword>
<evidence type="ECO:0000313" key="4">
    <source>
        <dbReference type="Proteomes" id="UP000246702"/>
    </source>
</evidence>
<dbReference type="PANTHER" id="PTHR21310">
    <property type="entry name" value="AMINOGLYCOSIDE PHOSPHOTRANSFERASE-RELATED-RELATED"/>
    <property type="match status" value="1"/>
</dbReference>
<dbReference type="PANTHER" id="PTHR21310:SF55">
    <property type="entry name" value="AMINOGLYCOSIDE PHOSPHOTRANSFERASE DOMAIN-CONTAINING PROTEIN"/>
    <property type="match status" value="1"/>
</dbReference>
<dbReference type="EMBL" id="MSFK01000043">
    <property type="protein sequence ID" value="PWY69036.1"/>
    <property type="molecule type" value="Genomic_DNA"/>
</dbReference>
<accession>A0A317V4X5</accession>
<dbReference type="STRING" id="1450535.A0A317V4X5"/>